<proteinExistence type="predicted"/>
<accession>A0A2G5F6L3</accession>
<dbReference type="AlphaFoldDB" id="A0A2G5F6L3"/>
<dbReference type="InParanoid" id="A0A2G5F6L3"/>
<evidence type="ECO:0000313" key="2">
    <source>
        <dbReference type="Proteomes" id="UP000230069"/>
    </source>
</evidence>
<reference evidence="1 2" key="1">
    <citation type="submission" date="2017-09" db="EMBL/GenBank/DDBJ databases">
        <title>WGS assembly of Aquilegia coerulea Goldsmith.</title>
        <authorList>
            <person name="Hodges S."/>
            <person name="Kramer E."/>
            <person name="Nordborg M."/>
            <person name="Tomkins J."/>
            <person name="Borevitz J."/>
            <person name="Derieg N."/>
            <person name="Yan J."/>
            <person name="Mihaltcheva S."/>
            <person name="Hayes R.D."/>
            <person name="Rokhsar D."/>
        </authorList>
    </citation>
    <scope>NUCLEOTIDE SEQUENCE [LARGE SCALE GENOMIC DNA]</scope>
    <source>
        <strain evidence="2">cv. Goldsmith</strain>
    </source>
</reference>
<gene>
    <name evidence="1" type="ORF">AQUCO_00201126v1</name>
</gene>
<dbReference type="EMBL" id="KZ305019">
    <property type="protein sequence ID" value="PIA63566.1"/>
    <property type="molecule type" value="Genomic_DNA"/>
</dbReference>
<sequence length="76" mass="8636">MPKHVNAPTYSLQGYNLEREQHNSNTASWISTLLCTSIFACSDGHSRSVIEHCLGLSLTDYIQLTKHSFHLELLYI</sequence>
<organism evidence="1 2">
    <name type="scientific">Aquilegia coerulea</name>
    <name type="common">Rocky mountain columbine</name>
    <dbReference type="NCBI Taxonomy" id="218851"/>
    <lineage>
        <taxon>Eukaryota</taxon>
        <taxon>Viridiplantae</taxon>
        <taxon>Streptophyta</taxon>
        <taxon>Embryophyta</taxon>
        <taxon>Tracheophyta</taxon>
        <taxon>Spermatophyta</taxon>
        <taxon>Magnoliopsida</taxon>
        <taxon>Ranunculales</taxon>
        <taxon>Ranunculaceae</taxon>
        <taxon>Thalictroideae</taxon>
        <taxon>Aquilegia</taxon>
    </lineage>
</organism>
<dbReference type="Proteomes" id="UP000230069">
    <property type="component" value="Unassembled WGS sequence"/>
</dbReference>
<dbReference type="OrthoDB" id="10257567at2759"/>
<keyword evidence="2" id="KW-1185">Reference proteome</keyword>
<evidence type="ECO:0000313" key="1">
    <source>
        <dbReference type="EMBL" id="PIA63566.1"/>
    </source>
</evidence>
<protein>
    <submittedName>
        <fullName evidence="1">Uncharacterized protein</fullName>
    </submittedName>
</protein>
<name>A0A2G5F6L3_AQUCA</name>